<name>A0A5R8WJR0_9BACT</name>
<dbReference type="EMBL" id="VAJM01000016">
    <property type="protein sequence ID" value="TLM88734.1"/>
    <property type="molecule type" value="Genomic_DNA"/>
</dbReference>
<feature type="domain" description="ABC-three component systems C-terminal" evidence="1">
    <location>
        <begin position="176"/>
        <end position="293"/>
    </location>
</feature>
<keyword evidence="3" id="KW-1185">Reference proteome</keyword>
<gene>
    <name evidence="2" type="ORF">FDY95_23150</name>
</gene>
<proteinExistence type="predicted"/>
<dbReference type="RefSeq" id="WP_138081589.1">
    <property type="nucleotide sequence ID" value="NZ_VAJM01000016.1"/>
</dbReference>
<organism evidence="2 3">
    <name type="scientific">Hymenobacter jeollabukensis</name>
    <dbReference type="NCBI Taxonomy" id="2025313"/>
    <lineage>
        <taxon>Bacteria</taxon>
        <taxon>Pseudomonadati</taxon>
        <taxon>Bacteroidota</taxon>
        <taxon>Cytophagia</taxon>
        <taxon>Cytophagales</taxon>
        <taxon>Hymenobacteraceae</taxon>
        <taxon>Hymenobacter</taxon>
    </lineage>
</organism>
<dbReference type="InterPro" id="IPR046919">
    <property type="entry name" value="ABC-3C_CTD10"/>
</dbReference>
<comment type="caution">
    <text evidence="2">The sequence shown here is derived from an EMBL/GenBank/DDBJ whole genome shotgun (WGS) entry which is preliminary data.</text>
</comment>
<protein>
    <recommendedName>
        <fullName evidence="1">ABC-three component systems C-terminal domain-containing protein</fullName>
    </recommendedName>
</protein>
<accession>A0A5R8WJR0</accession>
<dbReference type="Proteomes" id="UP000305517">
    <property type="component" value="Unassembled WGS sequence"/>
</dbReference>
<evidence type="ECO:0000313" key="2">
    <source>
        <dbReference type="EMBL" id="TLM88734.1"/>
    </source>
</evidence>
<dbReference type="Pfam" id="PF20275">
    <property type="entry name" value="CTD10"/>
    <property type="match status" value="1"/>
</dbReference>
<reference evidence="2 3" key="1">
    <citation type="submission" date="2019-05" db="EMBL/GenBank/DDBJ databases">
        <title>Hymenobacter edaphi sp. nov., isolated from abandoned arsenic-contaminated farmland soil.</title>
        <authorList>
            <person name="Nie L."/>
        </authorList>
    </citation>
    <scope>NUCLEOTIDE SEQUENCE [LARGE SCALE GENOMIC DNA]</scope>
    <source>
        <strain evidence="2 3">1-3-3-8</strain>
    </source>
</reference>
<evidence type="ECO:0000313" key="3">
    <source>
        <dbReference type="Proteomes" id="UP000305517"/>
    </source>
</evidence>
<dbReference type="OrthoDB" id="596297at2"/>
<dbReference type="AlphaFoldDB" id="A0A5R8WJR0"/>
<sequence>MHPTTRAWYEREFELLIRKKRGEEFQDFFAKIMELTHRSDFVRVLPWGREGDRKNDGYIISKKEIYQVYAPAEIEAAVTIRKVREDFAGAIRHWDEYVSKWFLVHNGLEGLPAPVLSVFLELRTANPARHIEQLTHHDLRRLTFALDREDIALVLGPPFEAPPPSRITFDEIRITLEHVANTLPEATATVGEVDYGKLEANGLSTENRQLILWGYNATTRVAKFLEEYTADPELGQKVAATLRAEYQRLKARRISSDEIFEELLSFISAHRKHSPAAPIAVLAHFFQSCDIFEAAPTLAGQL</sequence>
<evidence type="ECO:0000259" key="1">
    <source>
        <dbReference type="Pfam" id="PF20275"/>
    </source>
</evidence>